<protein>
    <submittedName>
        <fullName evidence="1">Uncharacterized protein</fullName>
    </submittedName>
</protein>
<proteinExistence type="predicted"/>
<dbReference type="RefSeq" id="WP_172690109.1">
    <property type="nucleotide sequence ID" value="NZ_KY978631.1"/>
</dbReference>
<accession>A0A223DQH1</accession>
<dbReference type="EMBL" id="KY978631">
    <property type="protein sequence ID" value="ASS84954.1"/>
    <property type="molecule type" value="Genomic_DNA"/>
</dbReference>
<dbReference type="AlphaFoldDB" id="A0A223DQH1"/>
<organism evidence="1">
    <name type="scientific">Klebsiella pneumoniae</name>
    <dbReference type="NCBI Taxonomy" id="573"/>
    <lineage>
        <taxon>Bacteria</taxon>
        <taxon>Pseudomonadati</taxon>
        <taxon>Pseudomonadota</taxon>
        <taxon>Gammaproteobacteria</taxon>
        <taxon>Enterobacterales</taxon>
        <taxon>Enterobacteriaceae</taxon>
        <taxon>Klebsiella/Raoultella group</taxon>
        <taxon>Klebsiella</taxon>
        <taxon>Klebsiella pneumoniae complex</taxon>
    </lineage>
</organism>
<sequence length="67" mass="7366">MATITSILCIEPGEAVYFFTAGKSYPVTANREHLELPGVEVIDDEGDTVFVRLESSSHGEFEVIYGK</sequence>
<keyword evidence="1" id="KW-0614">Plasmid</keyword>
<geneLocation type="plasmid" evidence="1">
    <name>p447-IMP</name>
</geneLocation>
<reference evidence="1" key="1">
    <citation type="submission" date="2019-05" db="EMBL/GenBank/DDBJ databases">
        <title>Complete sequence of plasmid p447-IMP harbouring the metallo-beta-lactamase gene blaIMP-8.</title>
        <authorList>
            <person name="Zhan Z."/>
            <person name="Feng J."/>
            <person name="Jiang X."/>
            <person name="Liang Q."/>
            <person name="Liang L."/>
            <person name="Yuan M."/>
            <person name="Fang H."/>
            <person name="Li P."/>
            <person name="Zhou D."/>
        </authorList>
    </citation>
    <scope>NUCLEOTIDE SEQUENCE</scope>
    <source>
        <strain evidence="1">447</strain>
        <plasmid evidence="1">p447-IMP</plasmid>
    </source>
</reference>
<evidence type="ECO:0000313" key="1">
    <source>
        <dbReference type="EMBL" id="ASS84954.1"/>
    </source>
</evidence>
<name>A0A223DQH1_KLEPN</name>